<keyword evidence="4" id="KW-1185">Reference proteome</keyword>
<dbReference type="SMART" id="SM00903">
    <property type="entry name" value="Flavin_Reduct"/>
    <property type="match status" value="1"/>
</dbReference>
<evidence type="ECO:0000313" key="4">
    <source>
        <dbReference type="Proteomes" id="UP001501251"/>
    </source>
</evidence>
<gene>
    <name evidence="3" type="ORF">GCM10022252_45310</name>
</gene>
<dbReference type="InterPro" id="IPR012349">
    <property type="entry name" value="Split_barrel_FMN-bd"/>
</dbReference>
<organism evidence="3 4">
    <name type="scientific">Streptosporangium oxazolinicum</name>
    <dbReference type="NCBI Taxonomy" id="909287"/>
    <lineage>
        <taxon>Bacteria</taxon>
        <taxon>Bacillati</taxon>
        <taxon>Actinomycetota</taxon>
        <taxon>Actinomycetes</taxon>
        <taxon>Streptosporangiales</taxon>
        <taxon>Streptosporangiaceae</taxon>
        <taxon>Streptosporangium</taxon>
    </lineage>
</organism>
<dbReference type="Proteomes" id="UP001501251">
    <property type="component" value="Unassembled WGS sequence"/>
</dbReference>
<comment type="caution">
    <text evidence="3">The sequence shown here is derived from an EMBL/GenBank/DDBJ whole genome shotgun (WGS) entry which is preliminary data.</text>
</comment>
<dbReference type="PANTHER" id="PTHR30466:SF1">
    <property type="entry name" value="FMN REDUCTASE (NADH) RUTF"/>
    <property type="match status" value="1"/>
</dbReference>
<dbReference type="InterPro" id="IPR050268">
    <property type="entry name" value="NADH-dep_flavin_reductase"/>
</dbReference>
<name>A0ABP8B3H7_9ACTN</name>
<evidence type="ECO:0000259" key="2">
    <source>
        <dbReference type="SMART" id="SM00903"/>
    </source>
</evidence>
<feature type="domain" description="Flavin reductase like" evidence="2">
    <location>
        <begin position="22"/>
        <end position="169"/>
    </location>
</feature>
<dbReference type="EMBL" id="BAABAQ010000008">
    <property type="protein sequence ID" value="GAA4197018.1"/>
    <property type="molecule type" value="Genomic_DNA"/>
</dbReference>
<dbReference type="SUPFAM" id="SSF50475">
    <property type="entry name" value="FMN-binding split barrel"/>
    <property type="match status" value="1"/>
</dbReference>
<dbReference type="Gene3D" id="2.30.110.10">
    <property type="entry name" value="Electron Transport, Fmn-binding Protein, Chain A"/>
    <property type="match status" value="1"/>
</dbReference>
<sequence>MQVPPSTPSLGVDDSKALRRAFGTFATGVTVITTGGAVPHAMTANSFTSVSLDPPLILVCVSKGAVMHQCLSAAKSFGVSVLGAHQEATARHFADRYRAIGPAQFADIEVVPGGATGVPLVAGAAACFECDVWRIYEGGDHTIFVGQVVSLSRLNDCGALLFYRGRFAKISFELREVPA</sequence>
<keyword evidence="1" id="KW-0560">Oxidoreductase</keyword>
<proteinExistence type="predicted"/>
<reference evidence="4" key="1">
    <citation type="journal article" date="2019" name="Int. J. Syst. Evol. Microbiol.">
        <title>The Global Catalogue of Microorganisms (GCM) 10K type strain sequencing project: providing services to taxonomists for standard genome sequencing and annotation.</title>
        <authorList>
            <consortium name="The Broad Institute Genomics Platform"/>
            <consortium name="The Broad Institute Genome Sequencing Center for Infectious Disease"/>
            <person name="Wu L."/>
            <person name="Ma J."/>
        </authorList>
    </citation>
    <scope>NUCLEOTIDE SEQUENCE [LARGE SCALE GENOMIC DNA]</scope>
    <source>
        <strain evidence="4">JCM 17388</strain>
    </source>
</reference>
<dbReference type="InterPro" id="IPR002563">
    <property type="entry name" value="Flavin_Rdtase-like_dom"/>
</dbReference>
<accession>A0ABP8B3H7</accession>
<protein>
    <submittedName>
        <fullName evidence="3">Flavin reductase family protein</fullName>
    </submittedName>
</protein>
<dbReference type="Pfam" id="PF01613">
    <property type="entry name" value="Flavin_Reduct"/>
    <property type="match status" value="1"/>
</dbReference>
<dbReference type="PANTHER" id="PTHR30466">
    <property type="entry name" value="FLAVIN REDUCTASE"/>
    <property type="match status" value="1"/>
</dbReference>
<evidence type="ECO:0000256" key="1">
    <source>
        <dbReference type="ARBA" id="ARBA00023002"/>
    </source>
</evidence>
<dbReference type="RefSeq" id="WP_344920005.1">
    <property type="nucleotide sequence ID" value="NZ_BAABAQ010000008.1"/>
</dbReference>
<evidence type="ECO:0000313" key="3">
    <source>
        <dbReference type="EMBL" id="GAA4197018.1"/>
    </source>
</evidence>